<gene>
    <name evidence="1" type="ORF">FSB73_10175</name>
</gene>
<evidence type="ECO:0000313" key="2">
    <source>
        <dbReference type="Proteomes" id="UP000321291"/>
    </source>
</evidence>
<proteinExistence type="predicted"/>
<dbReference type="KEGG" id="agi:FSB73_10175"/>
<evidence type="ECO:0008006" key="3">
    <source>
        <dbReference type="Google" id="ProtNLM"/>
    </source>
</evidence>
<dbReference type="EMBL" id="CP042434">
    <property type="protein sequence ID" value="QEC71983.1"/>
    <property type="molecule type" value="Genomic_DNA"/>
</dbReference>
<dbReference type="PANTHER" id="PTHR41317">
    <property type="entry name" value="PD-(D_E)XK NUCLEASE FAMILY TRANSPOSASE"/>
    <property type="match status" value="1"/>
</dbReference>
<name>A0A5B8VLA6_9BACT</name>
<accession>A0A5B8VLA6</accession>
<evidence type="ECO:0000313" key="1">
    <source>
        <dbReference type="EMBL" id="QEC71983.1"/>
    </source>
</evidence>
<keyword evidence="2" id="KW-1185">Reference proteome</keyword>
<dbReference type="PANTHER" id="PTHR41317:SF1">
    <property type="entry name" value="PD-(D_E)XK NUCLEASE FAMILY TRANSPOSASE"/>
    <property type="match status" value="1"/>
</dbReference>
<dbReference type="Pfam" id="PF12784">
    <property type="entry name" value="PDDEXK_2"/>
    <property type="match status" value="1"/>
</dbReference>
<protein>
    <recommendedName>
        <fullName evidence="3">Rpn family recombination-promoting nuclease/putative transposase</fullName>
    </recommendedName>
</protein>
<reference evidence="1 2" key="1">
    <citation type="journal article" date="2017" name="Int. J. Syst. Evol. Microbiol.">
        <title>Arachidicoccus ginsenosidivorans sp. nov., with ginsenoside-converting activity isolated from ginseng cultivating soil.</title>
        <authorList>
            <person name="Siddiqi M.Z."/>
            <person name="Aslam Z."/>
            <person name="Im W.T."/>
        </authorList>
    </citation>
    <scope>NUCLEOTIDE SEQUENCE [LARGE SCALE GENOMIC DNA]</scope>
    <source>
        <strain evidence="1 2">Gsoil 809</strain>
    </source>
</reference>
<sequence>MKDQLSFGLRPANAPSRLYVTGGGQLIDHEVAEKRHEMDHGWEWSGQNNDQNEKWTDEAIKLAAEDLRKDAAFRLFLGNNLYKKEVAIPFHRAFWGHRAKIKDLVLKSNDFKGATLDSRNMAPDIVWQEPNTKSVFLTEMQRERQLFYGDRVSLYEGKARCLFAIKGIDWDFQQVPIHVLGLADFDLNRKNRMDYIHEFISTNQKDPEELFCGKDWKMLIDLPKFRKAVPENYSERDKWLFILNNFHNLRETPTFLKGGYFEDVIEIAKQLNQTKMEEFMNMLDDFHWRDRVRKLERLTKERVEENAIAVGRTQGRAEGIIEGKAEGKAEGLIEGEVKGTINTIKSFLAANPNLLKKSVKDVAAMFQVDEQLVRPLMA</sequence>
<dbReference type="AlphaFoldDB" id="A0A5B8VLA6"/>
<organism evidence="1 2">
    <name type="scientific">Arachidicoccus ginsenosidivorans</name>
    <dbReference type="NCBI Taxonomy" id="496057"/>
    <lineage>
        <taxon>Bacteria</taxon>
        <taxon>Pseudomonadati</taxon>
        <taxon>Bacteroidota</taxon>
        <taxon>Chitinophagia</taxon>
        <taxon>Chitinophagales</taxon>
        <taxon>Chitinophagaceae</taxon>
        <taxon>Arachidicoccus</taxon>
    </lineage>
</organism>
<dbReference type="Proteomes" id="UP000321291">
    <property type="component" value="Chromosome"/>
</dbReference>